<dbReference type="GO" id="GO:0070939">
    <property type="term" value="C:Dsl1/NZR complex"/>
    <property type="evidence" value="ECO:0007669"/>
    <property type="project" value="InterPro"/>
</dbReference>
<dbReference type="Proteomes" id="UP000265427">
    <property type="component" value="Unassembled WGS sequence"/>
</dbReference>
<feature type="coiled-coil region" evidence="1">
    <location>
        <begin position="88"/>
        <end position="115"/>
    </location>
</feature>
<dbReference type="VEuPathDB" id="FungiDB:H257_06712"/>
<comment type="caution">
    <text evidence="2">The sequence shown here is derived from an EMBL/GenBank/DDBJ whole genome shotgun (WGS) entry which is preliminary data.</text>
</comment>
<accession>A0A396ZWE7</accession>
<reference evidence="2 3" key="1">
    <citation type="submission" date="2018-08" db="EMBL/GenBank/DDBJ databases">
        <title>Aphanomyces genome sequencing and annotation.</title>
        <authorList>
            <person name="Minardi D."/>
            <person name="Oidtmann B."/>
            <person name="Van Der Giezen M."/>
            <person name="Studholme D.J."/>
        </authorList>
    </citation>
    <scope>NUCLEOTIDE SEQUENCE [LARGE SCALE GENOMIC DNA]</scope>
    <source>
        <strain evidence="2 3">Kv</strain>
    </source>
</reference>
<dbReference type="EMBL" id="QUSZ01010093">
    <property type="protein sequence ID" value="RHX98424.1"/>
    <property type="molecule type" value="Genomic_DNA"/>
</dbReference>
<proteinExistence type="predicted"/>
<evidence type="ECO:0000313" key="2">
    <source>
        <dbReference type="EMBL" id="RHX98424.1"/>
    </source>
</evidence>
<sequence>MAFLLSSDLEMVAWQGFPLTVKLTKDEKPRNDGDEIRRDAARSSILEWRRVPFAMDIMFYSAMTVLDVMTTQLRACEEKLSSIQDYKENELTDLYRLAEEAINAMKAEQDAIEATLPQLADKERHGAMERLSRIDLMESNAKSVQDKLTQLHAHTGELCDLLEPQTTRLKHLETQIQYFQLLLEVETLSARAKPSAGSNGDIDALVALAALNQSLSTHFGMDVSFQLNLRVCRQRMAFLAVELQAFHTNALDASVDALRWPQVIADTDLASNAVEVFRDKFTALVQVQLAVASVTPEGVESEPLVRRFHFHFDTHVKTNDVSKPEWYLTHVVEVLRGHILFLESVVRPALARGLVESSTATRSNNTDGVALFIHGLLQPVCAKLKQSLPILVLLLPIAKVTLHQASIVPLKLKQTVAGLSKSVLNHPLLETQEAKNVTHGLLGQGSLVLPTAAFSAAYSVGSTLFRSLQRPKDSVVEVVRAVDDDAELDERESDTYTLDGSIFQNEWTWFQAGVQAMEEVLVTASSAAIRAQWAAVDRIVPDVSPEFTGGVALFRHHLVFAHASLNPSSFEMYWKALSKELDGHVLAIVLQLKGSVRRLVEASAVLHMPTAKARVLGDALATQHKLDMSSVQIQTMLEASQLHALTPSNVSTLLRMGA</sequence>
<keyword evidence="1" id="KW-0175">Coiled coil</keyword>
<organism evidence="2 3">
    <name type="scientific">Aphanomyces astaci</name>
    <name type="common">Crayfish plague agent</name>
    <dbReference type="NCBI Taxonomy" id="112090"/>
    <lineage>
        <taxon>Eukaryota</taxon>
        <taxon>Sar</taxon>
        <taxon>Stramenopiles</taxon>
        <taxon>Oomycota</taxon>
        <taxon>Saprolegniomycetes</taxon>
        <taxon>Saprolegniales</taxon>
        <taxon>Verrucalvaceae</taxon>
        <taxon>Aphanomyces</taxon>
    </lineage>
</organism>
<dbReference type="InterPro" id="IPR007528">
    <property type="entry name" value="RINT1_Tip20"/>
</dbReference>
<dbReference type="AlphaFoldDB" id="A0A396ZWE7"/>
<name>A0A396ZWE7_APHAT</name>
<dbReference type="PANTHER" id="PTHR13520:SF0">
    <property type="entry name" value="RAD50-INTERACTING PROTEIN 1"/>
    <property type="match status" value="1"/>
</dbReference>
<dbReference type="GO" id="GO:0060628">
    <property type="term" value="P:regulation of ER to Golgi vesicle-mediated transport"/>
    <property type="evidence" value="ECO:0007669"/>
    <property type="project" value="TreeGrafter"/>
</dbReference>
<dbReference type="PANTHER" id="PTHR13520">
    <property type="entry name" value="RAD50-INTERACTING PROTEIN 1 RINT-1"/>
    <property type="match status" value="1"/>
</dbReference>
<dbReference type="Pfam" id="PF04437">
    <property type="entry name" value="RINT1_TIP1"/>
    <property type="match status" value="1"/>
</dbReference>
<gene>
    <name evidence="2" type="ORF">DYB36_004058</name>
</gene>
<dbReference type="GO" id="GO:0006890">
    <property type="term" value="P:retrograde vesicle-mediated transport, Golgi to endoplasmic reticulum"/>
    <property type="evidence" value="ECO:0007669"/>
    <property type="project" value="InterPro"/>
</dbReference>
<evidence type="ECO:0000313" key="3">
    <source>
        <dbReference type="Proteomes" id="UP000265427"/>
    </source>
</evidence>
<protein>
    <submittedName>
        <fullName evidence="2">Uncharacterized protein</fullName>
    </submittedName>
</protein>
<dbReference type="GO" id="GO:0006888">
    <property type="term" value="P:endoplasmic reticulum to Golgi vesicle-mediated transport"/>
    <property type="evidence" value="ECO:0007669"/>
    <property type="project" value="InterPro"/>
</dbReference>
<evidence type="ECO:0000256" key="1">
    <source>
        <dbReference type="SAM" id="Coils"/>
    </source>
</evidence>